<dbReference type="SUPFAM" id="SSF53335">
    <property type="entry name" value="S-adenosyl-L-methionine-dependent methyltransferases"/>
    <property type="match status" value="1"/>
</dbReference>
<evidence type="ECO:0000313" key="1">
    <source>
        <dbReference type="EMBL" id="KND86204.1"/>
    </source>
</evidence>
<feature type="non-terminal residue" evidence="1">
    <location>
        <position position="1"/>
    </location>
</feature>
<keyword evidence="2" id="KW-1185">Reference proteome</keyword>
<dbReference type="STRING" id="1163406.A0A0L0MWP5"/>
<sequence>KFDYIYARELRGCIADNERLFRRAFEYLAPSGYLEIQAIYLCFLPDDDTAKLAKGAYPSTRYPNPLWRLAERPDTRGDRQARNHLGAAAHRLVYARHLLPRAWLGRDGDLGSYSQGEE</sequence>
<dbReference type="AlphaFoldDB" id="A0A0L0MWP5"/>
<protein>
    <submittedName>
        <fullName evidence="1">Uncharacterized protein</fullName>
    </submittedName>
</protein>
<dbReference type="InterPro" id="IPR029063">
    <property type="entry name" value="SAM-dependent_MTases_sf"/>
</dbReference>
<comment type="caution">
    <text evidence="1">The sequence shown here is derived from an EMBL/GenBank/DDBJ whole genome shotgun (WGS) entry which is preliminary data.</text>
</comment>
<name>A0A0L0MWP5_TOLOC</name>
<dbReference type="OrthoDB" id="2013972at2759"/>
<reference evidence="1 2" key="1">
    <citation type="journal article" date="2015" name="BMC Genomics">
        <title>The genome of the truffle-parasite Tolypocladium ophioglossoides and the evolution of antifungal peptaibiotics.</title>
        <authorList>
            <person name="Quandt C.A."/>
            <person name="Bushley K.E."/>
            <person name="Spatafora J.W."/>
        </authorList>
    </citation>
    <scope>NUCLEOTIDE SEQUENCE [LARGE SCALE GENOMIC DNA]</scope>
    <source>
        <strain evidence="1 2">CBS 100239</strain>
    </source>
</reference>
<proteinExistence type="predicted"/>
<accession>A0A0L0MWP5</accession>
<evidence type="ECO:0000313" key="2">
    <source>
        <dbReference type="Proteomes" id="UP000036947"/>
    </source>
</evidence>
<dbReference type="EMBL" id="LFRF01000070">
    <property type="protein sequence ID" value="KND86204.1"/>
    <property type="molecule type" value="Genomic_DNA"/>
</dbReference>
<gene>
    <name evidence="1" type="ORF">TOPH_09174</name>
</gene>
<dbReference type="Proteomes" id="UP000036947">
    <property type="component" value="Unassembled WGS sequence"/>
</dbReference>
<organism evidence="1 2">
    <name type="scientific">Tolypocladium ophioglossoides (strain CBS 100239)</name>
    <name type="common">Snaketongue truffleclub</name>
    <name type="synonym">Elaphocordyceps ophioglossoides</name>
    <dbReference type="NCBI Taxonomy" id="1163406"/>
    <lineage>
        <taxon>Eukaryota</taxon>
        <taxon>Fungi</taxon>
        <taxon>Dikarya</taxon>
        <taxon>Ascomycota</taxon>
        <taxon>Pezizomycotina</taxon>
        <taxon>Sordariomycetes</taxon>
        <taxon>Hypocreomycetidae</taxon>
        <taxon>Hypocreales</taxon>
        <taxon>Ophiocordycipitaceae</taxon>
        <taxon>Tolypocladium</taxon>
    </lineage>
</organism>